<dbReference type="eggNOG" id="KOG0445">
    <property type="taxonomic scope" value="Eukaryota"/>
</dbReference>
<dbReference type="PANTHER" id="PTHR11977">
    <property type="entry name" value="VILLIN"/>
    <property type="match status" value="1"/>
</dbReference>
<dbReference type="PRINTS" id="PR00597">
    <property type="entry name" value="GELSOLIN"/>
</dbReference>
<dbReference type="Proteomes" id="UP000007266">
    <property type="component" value="Unassembled WGS sequence"/>
</dbReference>
<dbReference type="AlphaFoldDB" id="A0A139WPR1"/>
<dbReference type="GO" id="GO:0051014">
    <property type="term" value="P:actin filament severing"/>
    <property type="evidence" value="ECO:0000318"/>
    <property type="project" value="GO_Central"/>
</dbReference>
<dbReference type="InterPro" id="IPR007122">
    <property type="entry name" value="Villin/Gelsolin"/>
</dbReference>
<dbReference type="PANTHER" id="PTHR11977:SF45">
    <property type="entry name" value="SUPERVILLIN"/>
    <property type="match status" value="1"/>
</dbReference>
<dbReference type="SUPFAM" id="SSF55753">
    <property type="entry name" value="Actin depolymerizing proteins"/>
    <property type="match status" value="3"/>
</dbReference>
<proteinExistence type="predicted"/>
<name>A0A139WPR1_TRICA</name>
<protein>
    <submittedName>
        <fullName evidence="1">Supervillin-like Protein</fullName>
    </submittedName>
</protein>
<keyword evidence="2" id="KW-1185">Reference proteome</keyword>
<reference evidence="1 2" key="2">
    <citation type="journal article" date="2010" name="Nucleic Acids Res.">
        <title>BeetleBase in 2010: revisions to provide comprehensive genomic information for Tribolium castaneum.</title>
        <authorList>
            <person name="Kim H.S."/>
            <person name="Murphy T."/>
            <person name="Xia J."/>
            <person name="Caragea D."/>
            <person name="Park Y."/>
            <person name="Beeman R.W."/>
            <person name="Lorenzen M.D."/>
            <person name="Butcher S."/>
            <person name="Manak J.R."/>
            <person name="Brown S.J."/>
        </authorList>
    </citation>
    <scope>NUCLEOTIDE SEQUENCE [LARGE SCALE GENOMIC DNA]</scope>
    <source>
        <strain evidence="1 2">Georgia GA2</strain>
    </source>
</reference>
<dbReference type="InterPro" id="IPR029006">
    <property type="entry name" value="ADF-H/Gelsolin-like_dom_sf"/>
</dbReference>
<gene>
    <name evidence="1" type="primary">AUGUSTUS-3.0.2_06879</name>
    <name evidence="1" type="ORF">TcasGA2_TC006879</name>
</gene>
<dbReference type="SMART" id="SM00262">
    <property type="entry name" value="GEL"/>
    <property type="match status" value="2"/>
</dbReference>
<dbReference type="OrthoDB" id="28894at2759"/>
<dbReference type="GO" id="GO:0015629">
    <property type="term" value="C:actin cytoskeleton"/>
    <property type="evidence" value="ECO:0000318"/>
    <property type="project" value="GO_Central"/>
</dbReference>
<sequence length="419" mass="48476">MANADSVEELLKKTPKEPDFVIDGIHFGRGGSYYDENTSTHLRHKTTEVKCWRIVGEKLEAIESKNEFFSSETYIVRWKSNTEYLRFEEVLSTRDNEIYFYWKGEDAPKGHSPLPECIEKDNPPVERIVQWAEPPAFLQLFSGKFVVHIGKHSLLSKAPHLYILRGELEEELHLYELPLKRGNLRSRTSFVVFNPDEKSSIIWHGKNSNAHCKESIRKATEKIFGPKYTEITEGSENDKLIYLVENEDCFNAPLKLIDYTPRLFYFNKITGSFLTTEIDCSHNSSHITPFPFLQSHLYTPEQPAIFLLDDNDEIWIWYGWDQDEDDGFKTECFIMAINYAKQKSKNIKRLVKLQKVIAGFEPDSFTHLFPVWQKRQDIAQLQEKVGIEDSAFSFCCKAGVLLSANPLIEVISPEEAPDT</sequence>
<dbReference type="GO" id="GO:0051016">
    <property type="term" value="P:barbed-end actin filament capping"/>
    <property type="evidence" value="ECO:0000318"/>
    <property type="project" value="GO_Central"/>
</dbReference>
<dbReference type="PhylomeDB" id="A0A139WPR1"/>
<accession>A0A139WPR1</accession>
<dbReference type="GO" id="GO:0005546">
    <property type="term" value="F:phosphatidylinositol-4,5-bisphosphate binding"/>
    <property type="evidence" value="ECO:0000318"/>
    <property type="project" value="GO_Central"/>
</dbReference>
<evidence type="ECO:0000313" key="1">
    <source>
        <dbReference type="EMBL" id="KYB29924.1"/>
    </source>
</evidence>
<dbReference type="STRING" id="7070.A0A139WPR1"/>
<reference evidence="1 2" key="1">
    <citation type="journal article" date="2008" name="Nature">
        <title>The genome of the model beetle and pest Tribolium castaneum.</title>
        <authorList>
            <consortium name="Tribolium Genome Sequencing Consortium"/>
            <person name="Richards S."/>
            <person name="Gibbs R.A."/>
            <person name="Weinstock G.M."/>
            <person name="Brown S.J."/>
            <person name="Denell R."/>
            <person name="Beeman R.W."/>
            <person name="Gibbs R."/>
            <person name="Beeman R.W."/>
            <person name="Brown S.J."/>
            <person name="Bucher G."/>
            <person name="Friedrich M."/>
            <person name="Grimmelikhuijzen C.J."/>
            <person name="Klingler M."/>
            <person name="Lorenzen M."/>
            <person name="Richards S."/>
            <person name="Roth S."/>
            <person name="Schroder R."/>
            <person name="Tautz D."/>
            <person name="Zdobnov E.M."/>
            <person name="Muzny D."/>
            <person name="Gibbs R.A."/>
            <person name="Weinstock G.M."/>
            <person name="Attaway T."/>
            <person name="Bell S."/>
            <person name="Buhay C.J."/>
            <person name="Chandrabose M.N."/>
            <person name="Chavez D."/>
            <person name="Clerk-Blankenburg K.P."/>
            <person name="Cree A."/>
            <person name="Dao M."/>
            <person name="Davis C."/>
            <person name="Chacko J."/>
            <person name="Dinh H."/>
            <person name="Dugan-Rocha S."/>
            <person name="Fowler G."/>
            <person name="Garner T.T."/>
            <person name="Garnes J."/>
            <person name="Gnirke A."/>
            <person name="Hawes A."/>
            <person name="Hernandez J."/>
            <person name="Hines S."/>
            <person name="Holder M."/>
            <person name="Hume J."/>
            <person name="Jhangiani S.N."/>
            <person name="Joshi V."/>
            <person name="Khan Z.M."/>
            <person name="Jackson L."/>
            <person name="Kovar C."/>
            <person name="Kowis A."/>
            <person name="Lee S."/>
            <person name="Lewis L.R."/>
            <person name="Margolis J."/>
            <person name="Morgan M."/>
            <person name="Nazareth L.V."/>
            <person name="Nguyen N."/>
            <person name="Okwuonu G."/>
            <person name="Parker D."/>
            <person name="Richards S."/>
            <person name="Ruiz S.J."/>
            <person name="Santibanez J."/>
            <person name="Savard J."/>
            <person name="Scherer S.E."/>
            <person name="Schneider B."/>
            <person name="Sodergren E."/>
            <person name="Tautz D."/>
            <person name="Vattahil S."/>
            <person name="Villasana D."/>
            <person name="White C.S."/>
            <person name="Wright R."/>
            <person name="Park Y."/>
            <person name="Beeman R.W."/>
            <person name="Lord J."/>
            <person name="Oppert B."/>
            <person name="Lorenzen M."/>
            <person name="Brown S."/>
            <person name="Wang L."/>
            <person name="Savard J."/>
            <person name="Tautz D."/>
            <person name="Richards S."/>
            <person name="Weinstock G."/>
            <person name="Gibbs R.A."/>
            <person name="Liu Y."/>
            <person name="Worley K."/>
            <person name="Weinstock G."/>
            <person name="Elsik C.G."/>
            <person name="Reese J.T."/>
            <person name="Elhaik E."/>
            <person name="Landan G."/>
            <person name="Graur D."/>
            <person name="Arensburger P."/>
            <person name="Atkinson P."/>
            <person name="Beeman R.W."/>
            <person name="Beidler J."/>
            <person name="Brown S.J."/>
            <person name="Demuth J.P."/>
            <person name="Drury D.W."/>
            <person name="Du Y.Z."/>
            <person name="Fujiwara H."/>
            <person name="Lorenzen M."/>
            <person name="Maselli V."/>
            <person name="Osanai M."/>
            <person name="Park Y."/>
            <person name="Robertson H.M."/>
            <person name="Tu Z."/>
            <person name="Wang J.J."/>
            <person name="Wang S."/>
            <person name="Richards S."/>
            <person name="Song H."/>
            <person name="Zhang L."/>
            <person name="Sodergren E."/>
            <person name="Werner D."/>
            <person name="Stanke M."/>
            <person name="Morgenstern B."/>
            <person name="Solovyev V."/>
            <person name="Kosarev P."/>
            <person name="Brown G."/>
            <person name="Chen H.C."/>
            <person name="Ermolaeva O."/>
            <person name="Hlavina W."/>
            <person name="Kapustin Y."/>
            <person name="Kiryutin B."/>
            <person name="Kitts P."/>
            <person name="Maglott D."/>
            <person name="Pruitt K."/>
            <person name="Sapojnikov V."/>
            <person name="Souvorov A."/>
            <person name="Mackey A.J."/>
            <person name="Waterhouse R.M."/>
            <person name="Wyder S."/>
            <person name="Zdobnov E.M."/>
            <person name="Zdobnov E.M."/>
            <person name="Wyder S."/>
            <person name="Kriventseva E.V."/>
            <person name="Kadowaki T."/>
            <person name="Bork P."/>
            <person name="Aranda M."/>
            <person name="Bao R."/>
            <person name="Beermann A."/>
            <person name="Berns N."/>
            <person name="Bolognesi R."/>
            <person name="Bonneton F."/>
            <person name="Bopp D."/>
            <person name="Brown S.J."/>
            <person name="Bucher G."/>
            <person name="Butts T."/>
            <person name="Chaumot A."/>
            <person name="Denell R.E."/>
            <person name="Ferrier D.E."/>
            <person name="Friedrich M."/>
            <person name="Gordon C.M."/>
            <person name="Jindra M."/>
            <person name="Klingler M."/>
            <person name="Lan Q."/>
            <person name="Lattorff H.M."/>
            <person name="Laudet V."/>
            <person name="von Levetsow C."/>
            <person name="Liu Z."/>
            <person name="Lutz R."/>
            <person name="Lynch J.A."/>
            <person name="da Fonseca R.N."/>
            <person name="Posnien N."/>
            <person name="Reuter R."/>
            <person name="Roth S."/>
            <person name="Savard J."/>
            <person name="Schinko J.B."/>
            <person name="Schmitt C."/>
            <person name="Schoppmeier M."/>
            <person name="Schroder R."/>
            <person name="Shippy T.D."/>
            <person name="Simonnet F."/>
            <person name="Marques-Souza H."/>
            <person name="Tautz D."/>
            <person name="Tomoyasu Y."/>
            <person name="Trauner J."/>
            <person name="Van der Zee M."/>
            <person name="Vervoort M."/>
            <person name="Wittkopp N."/>
            <person name="Wimmer E.A."/>
            <person name="Yang X."/>
            <person name="Jones A.K."/>
            <person name="Sattelle D.B."/>
            <person name="Ebert P.R."/>
            <person name="Nelson D."/>
            <person name="Scott J.G."/>
            <person name="Beeman R.W."/>
            <person name="Muthukrishnan S."/>
            <person name="Kramer K.J."/>
            <person name="Arakane Y."/>
            <person name="Beeman R.W."/>
            <person name="Zhu Q."/>
            <person name="Hogenkamp D."/>
            <person name="Dixit R."/>
            <person name="Oppert B."/>
            <person name="Jiang H."/>
            <person name="Zou Z."/>
            <person name="Marshall J."/>
            <person name="Elpidina E."/>
            <person name="Vinokurov K."/>
            <person name="Oppert C."/>
            <person name="Zou Z."/>
            <person name="Evans J."/>
            <person name="Lu Z."/>
            <person name="Zhao P."/>
            <person name="Sumathipala N."/>
            <person name="Altincicek B."/>
            <person name="Vilcinskas A."/>
            <person name="Williams M."/>
            <person name="Hultmark D."/>
            <person name="Hetru C."/>
            <person name="Jiang H."/>
            <person name="Grimmelikhuijzen C.J."/>
            <person name="Hauser F."/>
            <person name="Cazzamali G."/>
            <person name="Williamson M."/>
            <person name="Park Y."/>
            <person name="Li B."/>
            <person name="Tanaka Y."/>
            <person name="Predel R."/>
            <person name="Neupert S."/>
            <person name="Schachtner J."/>
            <person name="Verleyen P."/>
            <person name="Raible F."/>
            <person name="Bork P."/>
            <person name="Friedrich M."/>
            <person name="Walden K.K."/>
            <person name="Robertson H.M."/>
            <person name="Angeli S."/>
            <person name="Foret S."/>
            <person name="Bucher G."/>
            <person name="Schuetz S."/>
            <person name="Maleszka R."/>
            <person name="Wimmer E.A."/>
            <person name="Beeman R.W."/>
            <person name="Lorenzen M."/>
            <person name="Tomoyasu Y."/>
            <person name="Miller S.C."/>
            <person name="Grossmann D."/>
            <person name="Bucher G."/>
        </authorList>
    </citation>
    <scope>NUCLEOTIDE SEQUENCE [LARGE SCALE GENOMIC DNA]</scope>
    <source>
        <strain evidence="1 2">Georgia GA2</strain>
    </source>
</reference>
<dbReference type="InParanoid" id="A0A139WPR1"/>
<dbReference type="GO" id="GO:0008154">
    <property type="term" value="P:actin polymerization or depolymerization"/>
    <property type="evidence" value="ECO:0000318"/>
    <property type="project" value="GO_Central"/>
</dbReference>
<dbReference type="EMBL" id="KQ972996">
    <property type="protein sequence ID" value="KYB29924.1"/>
    <property type="molecule type" value="Genomic_DNA"/>
</dbReference>
<organism evidence="1 2">
    <name type="scientific">Tribolium castaneum</name>
    <name type="common">Red flour beetle</name>
    <dbReference type="NCBI Taxonomy" id="7070"/>
    <lineage>
        <taxon>Eukaryota</taxon>
        <taxon>Metazoa</taxon>
        <taxon>Ecdysozoa</taxon>
        <taxon>Arthropoda</taxon>
        <taxon>Hexapoda</taxon>
        <taxon>Insecta</taxon>
        <taxon>Pterygota</taxon>
        <taxon>Neoptera</taxon>
        <taxon>Endopterygota</taxon>
        <taxon>Coleoptera</taxon>
        <taxon>Polyphaga</taxon>
        <taxon>Cucujiformia</taxon>
        <taxon>Tenebrionidae</taxon>
        <taxon>Tenebrionidae incertae sedis</taxon>
        <taxon>Tribolium</taxon>
    </lineage>
</organism>
<dbReference type="Gene3D" id="3.40.20.10">
    <property type="entry name" value="Severin"/>
    <property type="match status" value="3"/>
</dbReference>
<evidence type="ECO:0000313" key="2">
    <source>
        <dbReference type="Proteomes" id="UP000007266"/>
    </source>
</evidence>
<dbReference type="GO" id="GO:0005737">
    <property type="term" value="C:cytoplasm"/>
    <property type="evidence" value="ECO:0000318"/>
    <property type="project" value="GO_Central"/>
</dbReference>
<dbReference type="GO" id="GO:0051015">
    <property type="term" value="F:actin filament binding"/>
    <property type="evidence" value="ECO:0000318"/>
    <property type="project" value="GO_Central"/>
</dbReference>